<accession>A0A4S4N063</accession>
<reference evidence="1 2" key="1">
    <citation type="submission" date="2019-02" db="EMBL/GenBank/DDBJ databases">
        <title>Genome sequencing of the rare red list fungi Antrodiella citrinella (Flaviporus citrinellus).</title>
        <authorList>
            <person name="Buettner E."/>
            <person name="Kellner H."/>
        </authorList>
    </citation>
    <scope>NUCLEOTIDE SEQUENCE [LARGE SCALE GENOMIC DNA]</scope>
    <source>
        <strain evidence="1 2">DSM 108506</strain>
    </source>
</reference>
<proteinExistence type="predicted"/>
<dbReference type="OrthoDB" id="2393824at2759"/>
<name>A0A4S4N063_9APHY</name>
<evidence type="ECO:0000313" key="2">
    <source>
        <dbReference type="Proteomes" id="UP000308730"/>
    </source>
</evidence>
<dbReference type="Proteomes" id="UP000308730">
    <property type="component" value="Unassembled WGS sequence"/>
</dbReference>
<gene>
    <name evidence="1" type="ORF">EUX98_g1972</name>
</gene>
<organism evidence="1 2">
    <name type="scientific">Antrodiella citrinella</name>
    <dbReference type="NCBI Taxonomy" id="2447956"/>
    <lineage>
        <taxon>Eukaryota</taxon>
        <taxon>Fungi</taxon>
        <taxon>Dikarya</taxon>
        <taxon>Basidiomycota</taxon>
        <taxon>Agaricomycotina</taxon>
        <taxon>Agaricomycetes</taxon>
        <taxon>Polyporales</taxon>
        <taxon>Steccherinaceae</taxon>
        <taxon>Antrodiella</taxon>
    </lineage>
</organism>
<keyword evidence="2" id="KW-1185">Reference proteome</keyword>
<comment type="caution">
    <text evidence="1">The sequence shown here is derived from an EMBL/GenBank/DDBJ whole genome shotgun (WGS) entry which is preliminary data.</text>
</comment>
<evidence type="ECO:0000313" key="1">
    <source>
        <dbReference type="EMBL" id="THH32222.1"/>
    </source>
</evidence>
<dbReference type="AlphaFoldDB" id="A0A4S4N063"/>
<dbReference type="EMBL" id="SGPM01000027">
    <property type="protein sequence ID" value="THH32222.1"/>
    <property type="molecule type" value="Genomic_DNA"/>
</dbReference>
<sequence length="289" mass="32359">MPCPLQKRQKRLTSKRLVRFNRTVSECLQQELTYLEDPDLHTHRVAACILSTVACCALGFSGISLPASKLTDFRVCLNWLSSVESVSDARDALCGLLVGCYAKNDFVEILHFDSLSAVATLSTDDEDILNVPLYSGACVDRVQMRDMDKLRPLILAVVEGKKTLPVWIPEHDSLNSQFLQDLKIPLVEGRRSLLLHHLDTPYRPFQFQDEMTMPCKDGIGSSDFSEALNSTKFTQDPECQDSVYSSTALADNANTAGHRLKQVLLARLTIFEIYLHLILKPPPDGFTPF</sequence>
<protein>
    <submittedName>
        <fullName evidence="1">Uncharacterized protein</fullName>
    </submittedName>
</protein>